<evidence type="ECO:0000313" key="3">
    <source>
        <dbReference type="Proteomes" id="UP000638848"/>
    </source>
</evidence>
<dbReference type="AlphaFoldDB" id="A0A917H8L1"/>
<keyword evidence="3" id="KW-1185">Reference proteome</keyword>
<accession>A0A917H8L1</accession>
<organism evidence="2 3">
    <name type="scientific">Kocuria dechangensis</name>
    <dbReference type="NCBI Taxonomy" id="1176249"/>
    <lineage>
        <taxon>Bacteria</taxon>
        <taxon>Bacillati</taxon>
        <taxon>Actinomycetota</taxon>
        <taxon>Actinomycetes</taxon>
        <taxon>Micrococcales</taxon>
        <taxon>Micrococcaceae</taxon>
        <taxon>Kocuria</taxon>
    </lineage>
</organism>
<proteinExistence type="predicted"/>
<reference evidence="2" key="1">
    <citation type="journal article" date="2014" name="Int. J. Syst. Evol. Microbiol.">
        <title>Complete genome sequence of Corynebacterium casei LMG S-19264T (=DSM 44701T), isolated from a smear-ripened cheese.</title>
        <authorList>
            <consortium name="US DOE Joint Genome Institute (JGI-PGF)"/>
            <person name="Walter F."/>
            <person name="Albersmeier A."/>
            <person name="Kalinowski J."/>
            <person name="Ruckert C."/>
        </authorList>
    </citation>
    <scope>NUCLEOTIDE SEQUENCE</scope>
    <source>
        <strain evidence="2">CGMCC 1.12187</strain>
    </source>
</reference>
<name>A0A917H8L1_9MICC</name>
<dbReference type="Proteomes" id="UP000638848">
    <property type="component" value="Unassembled WGS sequence"/>
</dbReference>
<evidence type="ECO:0000256" key="1">
    <source>
        <dbReference type="SAM" id="MobiDB-lite"/>
    </source>
</evidence>
<dbReference type="AntiFam" id="ANF00041">
    <property type="entry name" value="Antisense to RNaseP"/>
</dbReference>
<comment type="caution">
    <text evidence="2">The sequence shown here is derived from an EMBL/GenBank/DDBJ whole genome shotgun (WGS) entry which is preliminary data.</text>
</comment>
<sequence length="117" mass="12684">MLGRAALGRTLSDLAPDGVYRAAPVTRCAGGLLHHLFTLTRNPDEPGRAVCFLWHCPAGFPEWVLPIILLCGARTFLAPRPERPRPAVTRPTCPRTSLPAGRPVRSRDPGSLDFCGC</sequence>
<reference evidence="2" key="2">
    <citation type="submission" date="2020-09" db="EMBL/GenBank/DDBJ databases">
        <authorList>
            <person name="Sun Q."/>
            <person name="Zhou Y."/>
        </authorList>
    </citation>
    <scope>NUCLEOTIDE SEQUENCE</scope>
    <source>
        <strain evidence="2">CGMCC 1.12187</strain>
    </source>
</reference>
<feature type="region of interest" description="Disordered" evidence="1">
    <location>
        <begin position="80"/>
        <end position="117"/>
    </location>
</feature>
<dbReference type="EMBL" id="BMEQ01000038">
    <property type="protein sequence ID" value="GGG70239.1"/>
    <property type="molecule type" value="Genomic_DNA"/>
</dbReference>
<evidence type="ECO:0000313" key="2">
    <source>
        <dbReference type="EMBL" id="GGG70239.1"/>
    </source>
</evidence>
<gene>
    <name evidence="2" type="ORF">GCM10011374_38440</name>
</gene>
<protein>
    <submittedName>
        <fullName evidence="2">Uncharacterized protein</fullName>
    </submittedName>
</protein>